<evidence type="ECO:0000256" key="4">
    <source>
        <dbReference type="ARBA" id="ARBA00022989"/>
    </source>
</evidence>
<keyword evidence="4 6" id="KW-1133">Transmembrane helix</keyword>
<dbReference type="PANTHER" id="PTHR30250:SF26">
    <property type="entry name" value="PSMA PROTEIN"/>
    <property type="match status" value="1"/>
</dbReference>
<protein>
    <submittedName>
        <fullName evidence="7">Polysaccharide biosynthesis protein</fullName>
    </submittedName>
</protein>
<organism evidence="7 8">
    <name type="scientific">Candidatus Sulfuritelmatomonas gaucii</name>
    <dbReference type="NCBI Taxonomy" id="2043161"/>
    <lineage>
        <taxon>Bacteria</taxon>
        <taxon>Pseudomonadati</taxon>
        <taxon>Acidobacteriota</taxon>
        <taxon>Terriglobia</taxon>
        <taxon>Terriglobales</taxon>
        <taxon>Acidobacteriaceae</taxon>
        <taxon>Candidatus Sulfuritelmatomonas</taxon>
    </lineage>
</organism>
<feature type="transmembrane region" description="Helical" evidence="6">
    <location>
        <begin position="167"/>
        <end position="200"/>
    </location>
</feature>
<feature type="transmembrane region" description="Helical" evidence="6">
    <location>
        <begin position="342"/>
        <end position="362"/>
    </location>
</feature>
<proteinExistence type="predicted"/>
<accession>A0A2N9LX48</accession>
<feature type="transmembrane region" description="Helical" evidence="6">
    <location>
        <begin position="369"/>
        <end position="388"/>
    </location>
</feature>
<evidence type="ECO:0000256" key="2">
    <source>
        <dbReference type="ARBA" id="ARBA00022475"/>
    </source>
</evidence>
<name>A0A2N9LX48_9BACT</name>
<evidence type="ECO:0000256" key="1">
    <source>
        <dbReference type="ARBA" id="ARBA00004651"/>
    </source>
</evidence>
<dbReference type="InterPro" id="IPR050833">
    <property type="entry name" value="Poly_Biosynth_Transport"/>
</dbReference>
<dbReference type="OrthoDB" id="111924at2"/>
<feature type="transmembrane region" description="Helical" evidence="6">
    <location>
        <begin position="268"/>
        <end position="285"/>
    </location>
</feature>
<dbReference type="Proteomes" id="UP000239735">
    <property type="component" value="Unassembled WGS sequence"/>
</dbReference>
<evidence type="ECO:0000313" key="8">
    <source>
        <dbReference type="Proteomes" id="UP000239735"/>
    </source>
</evidence>
<feature type="transmembrane region" description="Helical" evidence="6">
    <location>
        <begin position="39"/>
        <end position="63"/>
    </location>
</feature>
<comment type="subcellular location">
    <subcellularLocation>
        <location evidence="1">Cell membrane</location>
        <topology evidence="1">Multi-pass membrane protein</topology>
    </subcellularLocation>
</comment>
<keyword evidence="3 6" id="KW-0812">Transmembrane</keyword>
<feature type="transmembrane region" description="Helical" evidence="6">
    <location>
        <begin position="220"/>
        <end position="239"/>
    </location>
</feature>
<evidence type="ECO:0000256" key="3">
    <source>
        <dbReference type="ARBA" id="ARBA00022692"/>
    </source>
</evidence>
<dbReference type="PANTHER" id="PTHR30250">
    <property type="entry name" value="PST FAMILY PREDICTED COLANIC ACID TRANSPORTER"/>
    <property type="match status" value="1"/>
</dbReference>
<reference evidence="8" key="1">
    <citation type="submission" date="2018-02" db="EMBL/GenBank/DDBJ databases">
        <authorList>
            <person name="Hausmann B."/>
        </authorList>
    </citation>
    <scope>NUCLEOTIDE SEQUENCE [LARGE SCALE GENOMIC DNA]</scope>
    <source>
        <strain evidence="8">Peat soil MAG SbA5</strain>
    </source>
</reference>
<evidence type="ECO:0000313" key="7">
    <source>
        <dbReference type="EMBL" id="SPE27765.1"/>
    </source>
</evidence>
<sequence>MRKHLANAGYGALDYVSYPVGMLLVAPIVLHRLGSAEYGLWMIATAVISAGGIIASGFCDACIQRVAYLRGTGESARMPQTIRSMMAINVLLGSVLAIGVWIVAPFAARHVGVARLAFPAECLIALRIASVAIFVRAVESVAVGVHRAFEHYRGTVRISTATRIATLATAAVLALVGYGIISILVATVSFLFMGTAMQFLALRKFFGSAWFWPDFSPVETHLLFSQGVFVWLQALGGVVFAQFDRILLGIWLGALAVTPYSLCVQFAHPIFGLSASGLNFLFPYLSGRAGNTSRKGLKKTVLKALACNLILVACGAAILLLVGDRLIRIWAGPAVAHSAAHILPPIVLGSAMLGLSVTGTYALQALGQFRTVAIFTLAGRAAMLLLMIDLLRHQGLEGLALSRLFLGAISLLVYLPLARLLHPESEERNRVSALTISFEAQEGSKL</sequence>
<evidence type="ECO:0000256" key="6">
    <source>
        <dbReference type="SAM" id="Phobius"/>
    </source>
</evidence>
<dbReference type="Pfam" id="PF13440">
    <property type="entry name" value="Polysacc_synt_3"/>
    <property type="match status" value="1"/>
</dbReference>
<feature type="transmembrane region" description="Helical" evidence="6">
    <location>
        <begin position="400"/>
        <end position="421"/>
    </location>
</feature>
<feature type="transmembrane region" description="Helical" evidence="6">
    <location>
        <begin position="12"/>
        <end position="33"/>
    </location>
</feature>
<dbReference type="AlphaFoldDB" id="A0A2N9LX48"/>
<gene>
    <name evidence="7" type="ORF">SBA5_600007</name>
</gene>
<keyword evidence="2" id="KW-1003">Cell membrane</keyword>
<feature type="transmembrane region" description="Helical" evidence="6">
    <location>
        <begin position="246"/>
        <end position="262"/>
    </location>
</feature>
<feature type="transmembrane region" description="Helical" evidence="6">
    <location>
        <begin position="124"/>
        <end position="146"/>
    </location>
</feature>
<feature type="transmembrane region" description="Helical" evidence="6">
    <location>
        <begin position="305"/>
        <end position="322"/>
    </location>
</feature>
<feature type="transmembrane region" description="Helical" evidence="6">
    <location>
        <begin position="84"/>
        <end position="104"/>
    </location>
</feature>
<evidence type="ECO:0000256" key="5">
    <source>
        <dbReference type="ARBA" id="ARBA00023136"/>
    </source>
</evidence>
<dbReference type="EMBL" id="OKRB01000120">
    <property type="protein sequence ID" value="SPE27765.1"/>
    <property type="molecule type" value="Genomic_DNA"/>
</dbReference>
<keyword evidence="5 6" id="KW-0472">Membrane</keyword>
<dbReference type="GO" id="GO:0005886">
    <property type="term" value="C:plasma membrane"/>
    <property type="evidence" value="ECO:0007669"/>
    <property type="project" value="UniProtKB-SubCell"/>
</dbReference>